<dbReference type="CDD" id="cd18186">
    <property type="entry name" value="BTB_POZ_ZBTB_KLHL-like"/>
    <property type="match status" value="1"/>
</dbReference>
<comment type="caution">
    <text evidence="2">The sequence shown here is derived from an EMBL/GenBank/DDBJ whole genome shotgun (WGS) entry which is preliminary data.</text>
</comment>
<keyword evidence="3" id="KW-1185">Reference proteome</keyword>
<evidence type="ECO:0000313" key="3">
    <source>
        <dbReference type="Proteomes" id="UP001303160"/>
    </source>
</evidence>
<dbReference type="InterPro" id="IPR000210">
    <property type="entry name" value="BTB/POZ_dom"/>
</dbReference>
<organism evidence="2 3">
    <name type="scientific">Triangularia verruculosa</name>
    <dbReference type="NCBI Taxonomy" id="2587418"/>
    <lineage>
        <taxon>Eukaryota</taxon>
        <taxon>Fungi</taxon>
        <taxon>Dikarya</taxon>
        <taxon>Ascomycota</taxon>
        <taxon>Pezizomycotina</taxon>
        <taxon>Sordariomycetes</taxon>
        <taxon>Sordariomycetidae</taxon>
        <taxon>Sordariales</taxon>
        <taxon>Podosporaceae</taxon>
        <taxon>Triangularia</taxon>
    </lineage>
</organism>
<dbReference type="Pfam" id="PF00651">
    <property type="entry name" value="BTB"/>
    <property type="match status" value="1"/>
</dbReference>
<evidence type="ECO:0000313" key="2">
    <source>
        <dbReference type="EMBL" id="KAK4201227.1"/>
    </source>
</evidence>
<sequence>MAAFKRLMGEISQARERDEFTDFILTCGTERFPVHKVIVCSQSKVLHAAYSKPFRLPAIVWWMVDYFYTSDYKDCSESAQDLSKEKLECSDEEKLTAFLAVTKYGKALEKKPSIEDLLDSILDKRQLHHPTFTNPKPSGDESRGPTDTLIAAYEEVATESPEFLKDLLNSYINNPLLGQCRNCGPEQLRLMVAL</sequence>
<dbReference type="Gene3D" id="3.30.710.10">
    <property type="entry name" value="Potassium Channel Kv1.1, Chain A"/>
    <property type="match status" value="1"/>
</dbReference>
<dbReference type="InterPro" id="IPR011333">
    <property type="entry name" value="SKP1/BTB/POZ_sf"/>
</dbReference>
<dbReference type="AlphaFoldDB" id="A0AAN6XMK7"/>
<dbReference type="SUPFAM" id="SSF54695">
    <property type="entry name" value="POZ domain"/>
    <property type="match status" value="1"/>
</dbReference>
<dbReference type="EMBL" id="MU863910">
    <property type="protein sequence ID" value="KAK4201227.1"/>
    <property type="molecule type" value="Genomic_DNA"/>
</dbReference>
<dbReference type="Proteomes" id="UP001303160">
    <property type="component" value="Unassembled WGS sequence"/>
</dbReference>
<protein>
    <recommendedName>
        <fullName evidence="1">BTB domain-containing protein</fullName>
    </recommendedName>
</protein>
<accession>A0AAN6XMK7</accession>
<gene>
    <name evidence="2" type="ORF">QBC40DRAFT_339312</name>
</gene>
<proteinExistence type="predicted"/>
<reference evidence="2" key="2">
    <citation type="submission" date="2023-05" db="EMBL/GenBank/DDBJ databases">
        <authorList>
            <consortium name="Lawrence Berkeley National Laboratory"/>
            <person name="Steindorff A."/>
            <person name="Hensen N."/>
            <person name="Bonometti L."/>
            <person name="Westerberg I."/>
            <person name="Brannstrom I.O."/>
            <person name="Guillou S."/>
            <person name="Cros-Aarteil S."/>
            <person name="Calhoun S."/>
            <person name="Haridas S."/>
            <person name="Kuo A."/>
            <person name="Mondo S."/>
            <person name="Pangilinan J."/>
            <person name="Riley R."/>
            <person name="Labutti K."/>
            <person name="Andreopoulos B."/>
            <person name="Lipzen A."/>
            <person name="Chen C."/>
            <person name="Yanf M."/>
            <person name="Daum C."/>
            <person name="Ng V."/>
            <person name="Clum A."/>
            <person name="Ohm R."/>
            <person name="Martin F."/>
            <person name="Silar P."/>
            <person name="Natvig D."/>
            <person name="Lalanne C."/>
            <person name="Gautier V."/>
            <person name="Ament-Velasquez S.L."/>
            <person name="Kruys A."/>
            <person name="Hutchinson M.I."/>
            <person name="Powell A.J."/>
            <person name="Barry K."/>
            <person name="Miller A.N."/>
            <person name="Grigoriev I.V."/>
            <person name="Debuchy R."/>
            <person name="Gladieux P."/>
            <person name="Thoren M.H."/>
            <person name="Johannesson H."/>
        </authorList>
    </citation>
    <scope>NUCLEOTIDE SEQUENCE</scope>
    <source>
        <strain evidence="2">CBS 315.58</strain>
    </source>
</reference>
<name>A0AAN6XMK7_9PEZI</name>
<reference evidence="2" key="1">
    <citation type="journal article" date="2023" name="Mol. Phylogenet. Evol.">
        <title>Genome-scale phylogeny and comparative genomics of the fungal order Sordariales.</title>
        <authorList>
            <person name="Hensen N."/>
            <person name="Bonometti L."/>
            <person name="Westerberg I."/>
            <person name="Brannstrom I.O."/>
            <person name="Guillou S."/>
            <person name="Cros-Aarteil S."/>
            <person name="Calhoun S."/>
            <person name="Haridas S."/>
            <person name="Kuo A."/>
            <person name="Mondo S."/>
            <person name="Pangilinan J."/>
            <person name="Riley R."/>
            <person name="LaButti K."/>
            <person name="Andreopoulos B."/>
            <person name="Lipzen A."/>
            <person name="Chen C."/>
            <person name="Yan M."/>
            <person name="Daum C."/>
            <person name="Ng V."/>
            <person name="Clum A."/>
            <person name="Steindorff A."/>
            <person name="Ohm R.A."/>
            <person name="Martin F."/>
            <person name="Silar P."/>
            <person name="Natvig D.O."/>
            <person name="Lalanne C."/>
            <person name="Gautier V."/>
            <person name="Ament-Velasquez S.L."/>
            <person name="Kruys A."/>
            <person name="Hutchinson M.I."/>
            <person name="Powell A.J."/>
            <person name="Barry K."/>
            <person name="Miller A.N."/>
            <person name="Grigoriev I.V."/>
            <person name="Debuchy R."/>
            <person name="Gladieux P."/>
            <person name="Hiltunen Thoren M."/>
            <person name="Johannesson H."/>
        </authorList>
    </citation>
    <scope>NUCLEOTIDE SEQUENCE</scope>
    <source>
        <strain evidence="2">CBS 315.58</strain>
    </source>
</reference>
<feature type="domain" description="BTB" evidence="1">
    <location>
        <begin position="13"/>
        <end position="52"/>
    </location>
</feature>
<evidence type="ECO:0000259" key="1">
    <source>
        <dbReference type="Pfam" id="PF00651"/>
    </source>
</evidence>